<feature type="compositionally biased region" description="Polar residues" evidence="1">
    <location>
        <begin position="136"/>
        <end position="148"/>
    </location>
</feature>
<evidence type="ECO:0000313" key="3">
    <source>
        <dbReference type="Proteomes" id="UP001337655"/>
    </source>
</evidence>
<gene>
    <name evidence="2" type="ORF">LTR77_002056</name>
</gene>
<dbReference type="EMBL" id="JAVRRT010000003">
    <property type="protein sequence ID" value="KAK5173375.1"/>
    <property type="molecule type" value="Genomic_DNA"/>
</dbReference>
<evidence type="ECO:0000313" key="2">
    <source>
        <dbReference type="EMBL" id="KAK5173375.1"/>
    </source>
</evidence>
<organism evidence="2 3">
    <name type="scientific">Saxophila tyrrhenica</name>
    <dbReference type="NCBI Taxonomy" id="1690608"/>
    <lineage>
        <taxon>Eukaryota</taxon>
        <taxon>Fungi</taxon>
        <taxon>Dikarya</taxon>
        <taxon>Ascomycota</taxon>
        <taxon>Pezizomycotina</taxon>
        <taxon>Dothideomycetes</taxon>
        <taxon>Dothideomycetidae</taxon>
        <taxon>Mycosphaerellales</taxon>
        <taxon>Extremaceae</taxon>
        <taxon>Saxophila</taxon>
    </lineage>
</organism>
<evidence type="ECO:0000256" key="1">
    <source>
        <dbReference type="SAM" id="MobiDB-lite"/>
    </source>
</evidence>
<dbReference type="RefSeq" id="XP_064662070.1">
    <property type="nucleotide sequence ID" value="XM_064799315.1"/>
</dbReference>
<name>A0AAV9PI44_9PEZI</name>
<feature type="compositionally biased region" description="Basic and acidic residues" evidence="1">
    <location>
        <begin position="95"/>
        <end position="115"/>
    </location>
</feature>
<dbReference type="Proteomes" id="UP001337655">
    <property type="component" value="Unassembled WGS sequence"/>
</dbReference>
<feature type="region of interest" description="Disordered" evidence="1">
    <location>
        <begin position="50"/>
        <end position="170"/>
    </location>
</feature>
<sequence length="170" mass="19187">MSPPMYRPIRGFFGWIENGDDPSQPQYIPAPPSKHKIVFDASTRKYYEADITPLPRETAQHNYDQSPTRAAKRERNRSGSPPSLPRPSVGARDATYSDRAHSELDGQSVGRRDGRQQSTPPIKREPSPSAGRNRRPTNFGSTNNQRNQPLPLPQFGPHDNNRPAFGMRRD</sequence>
<dbReference type="GeneID" id="89923403"/>
<keyword evidence="3" id="KW-1185">Reference proteome</keyword>
<accession>A0AAV9PI44</accession>
<reference evidence="2 3" key="1">
    <citation type="submission" date="2023-08" db="EMBL/GenBank/DDBJ databases">
        <title>Black Yeasts Isolated from many extreme environments.</title>
        <authorList>
            <person name="Coleine C."/>
            <person name="Stajich J.E."/>
            <person name="Selbmann L."/>
        </authorList>
    </citation>
    <scope>NUCLEOTIDE SEQUENCE [LARGE SCALE GENOMIC DNA]</scope>
    <source>
        <strain evidence="2 3">CCFEE 5935</strain>
    </source>
</reference>
<comment type="caution">
    <text evidence="2">The sequence shown here is derived from an EMBL/GenBank/DDBJ whole genome shotgun (WGS) entry which is preliminary data.</text>
</comment>
<dbReference type="AlphaFoldDB" id="A0AAV9PI44"/>
<protein>
    <submittedName>
        <fullName evidence="2">Uncharacterized protein</fullName>
    </submittedName>
</protein>
<proteinExistence type="predicted"/>